<reference evidence="1 2" key="1">
    <citation type="submission" date="2015-11" db="EMBL/GenBank/DDBJ databases">
        <title>Expanding the genomic diversity of Burkholderia species for the development of highly accurate diagnostics.</title>
        <authorList>
            <person name="Sahl J."/>
            <person name="Keim P."/>
            <person name="Wagner D."/>
        </authorList>
    </citation>
    <scope>NUCLEOTIDE SEQUENCE [LARGE SCALE GENOMIC DNA]</scope>
    <source>
        <strain evidence="1 2">MSMB378WGS</strain>
    </source>
</reference>
<gene>
    <name evidence="1" type="ORF">WL88_20090</name>
</gene>
<comment type="caution">
    <text evidence="1">The sequence shown here is derived from an EMBL/GenBank/DDBJ whole genome shotgun (WGS) entry which is preliminary data.</text>
</comment>
<dbReference type="EMBL" id="LPJV01000038">
    <property type="protein sequence ID" value="KWF50841.1"/>
    <property type="molecule type" value="Genomic_DNA"/>
</dbReference>
<sequence>MLKATTKKVPEVVVKISGGGRGMKAIRAHLDYISRNGEVVLENQDGDKLVGSDDIRYLC</sequence>
<evidence type="ECO:0000313" key="2">
    <source>
        <dbReference type="Proteomes" id="UP000063236"/>
    </source>
</evidence>
<name>A0AAW3PD73_9BURK</name>
<dbReference type="RefSeq" id="WP_060189448.1">
    <property type="nucleotide sequence ID" value="NZ_LPJS01000049.1"/>
</dbReference>
<evidence type="ECO:0000313" key="1">
    <source>
        <dbReference type="EMBL" id="KWF50841.1"/>
    </source>
</evidence>
<protein>
    <submittedName>
        <fullName evidence="1">Uncharacterized protein</fullName>
    </submittedName>
</protein>
<dbReference type="AlphaFoldDB" id="A0AAW3PD73"/>
<proteinExistence type="predicted"/>
<organism evidence="1 2">
    <name type="scientific">Burkholderia diffusa</name>
    <dbReference type="NCBI Taxonomy" id="488732"/>
    <lineage>
        <taxon>Bacteria</taxon>
        <taxon>Pseudomonadati</taxon>
        <taxon>Pseudomonadota</taxon>
        <taxon>Betaproteobacteria</taxon>
        <taxon>Burkholderiales</taxon>
        <taxon>Burkholderiaceae</taxon>
        <taxon>Burkholderia</taxon>
        <taxon>Burkholderia cepacia complex</taxon>
    </lineage>
</organism>
<accession>A0AAW3PD73</accession>
<dbReference type="Proteomes" id="UP000063236">
    <property type="component" value="Unassembled WGS sequence"/>
</dbReference>